<dbReference type="Pfam" id="PF07245">
    <property type="entry name" value="Phlebovirus_G2"/>
    <property type="match status" value="1"/>
</dbReference>
<dbReference type="InterPro" id="IPR040676">
    <property type="entry name" value="DUF5641"/>
</dbReference>
<reference evidence="5" key="1">
    <citation type="submission" date="2020-10" db="EMBL/GenBank/DDBJ databases">
        <authorList>
            <person name="Kikuchi T."/>
        </authorList>
    </citation>
    <scope>NUCLEOTIDE SEQUENCE</scope>
    <source>
        <strain evidence="5">NKZ352</strain>
    </source>
</reference>
<dbReference type="PANTHER" id="PTHR47331">
    <property type="entry name" value="PHD-TYPE DOMAIN-CONTAINING PROTEIN"/>
    <property type="match status" value="1"/>
</dbReference>
<dbReference type="InterPro" id="IPR036397">
    <property type="entry name" value="RNaseH_sf"/>
</dbReference>
<dbReference type="InterPro" id="IPR009878">
    <property type="entry name" value="Phlebovirus_G2_fusion"/>
</dbReference>
<feature type="domain" description="Integrase catalytic" evidence="4">
    <location>
        <begin position="358"/>
        <end position="546"/>
    </location>
</feature>
<comment type="caution">
    <text evidence="5">The sequence shown here is derived from an EMBL/GenBank/DDBJ whole genome shotgun (WGS) entry which is preliminary data.</text>
</comment>
<proteinExistence type="predicted"/>
<sequence length="2013" mass="229632">MQALTIGVRLTKSICESLEAKRVRLEEIIILCDSEIVLKWLKMTPGSKEVGVLVKNRIHEIRKIVAELVRKGFRIRFGYVRTHLNPADCATRGLVNSELSQHIWWTGPTFATTPTEAWPSETNLFQLPEEPGEEEEDSLNTSNDVYMANVVVSKGKETTKRSETLFKCERYSSFFKAQRITALVQRFIGKISKNLPESRKREIQAKVQWSQEPELGNPARIDIDELRAAKQNLIRDHQKHELDKTKIKKWKDFQVFKDTQKIFRCTGRLGHSSLTEEAKQPILIAPNSALAQLIIMEAHGEKHVSLAHTMAEVRKTYWIPKLRQQTKHIISHCSECQRFNKLPYRYPDMEDLPKERVTRATPFQHIGLDYFGPLNFEKEDGTQGKAYGGIITCSITRLIYLDLMPDLTTVSFLGFLRRFFSRHGVPHSIVSDNAPTFSLGEQIIQDAVKSATRDDIIQNLIEREGIRWKFITPYSPWQGGFYERLIRSVKLSLYKSLRNKTLNFDQLATVLIEIAGTLNTRPLTYLESKWESSPILRPIDFLQKDLEIKFPWEDSNADSDAAYLPPEEASQLRTRTQAVAALQYSHEATEKFWNIWQTQYLTNLREHHQQQIGNSRSTQTPEEGDVVLLVDPNQTRNNWKTGRITKLQTSKTGAVREVEVLLPTKRTVRRPINLLVPMELSDPREPTAKSKVLHNDQDINRRTKEDTSDKEEIHVQRRYNLRPKTSVKYKEDSDSENEIEAEPTEPDPRQNGSRRSSFALSSAIFQVSLLLCVTLASASPVLPSNSSSWSWKCTADGVRIQNHTFLKMEVCAESHCSTHYSTRGDTEIWIPASVQLHRHTVKLKGTDGKLIQTAEMDCEAKPFCKSLDCTLCMDNLANPECSPTLAILGAGIVIYGIISFIYCLFWVPIRFGAPLVCSLRGIKWIATLIAKGIWSVLKFMTKVVYETLFRCWKKEKRRSNTRTRMWKDISTSTTSLLLMALIAGNQACQEIDVMSHHSKICNGNDCEVQLEEVFHLNPFKREACLQITHDNTTLREVRAEWLNLTLECSKEVLTFTREAEYNVLSVKRCPRMGSCSGEKCSNITRQSLIPELAQVNNFTGITGCSESCGGPGCDCFYLSSGCLFYRIYMKPVNNKIHTLFRCSEWKEKLFVKWTTTEINSYKPASTSTVLVLRPNIEVLTRHAKITLSSLHTPNVPLTNSWFIQTDQSIATWPQEKWPDLRCRDWLAAENMNCTLIENCRCSPAETIMRCTCKNLNISAHMSSFGNQLPINTPSWTMKSAKKGPKLYFDSATTTEITLRTTEKIDVTIIRHEDNCQIETTHVSGCYGCKKGAETMVTCFSETKQLMGEIKCSETAFTVPCSKTGSTTQIRFYVDQAHFQENCTIQCGGKNINQFEVIGVLKFTGSPLQTVQALLKGEKINLNEITWPDFMHIMEVYQTWIKTTMITLIAILAALAISYIFIIPLLPGLVRKMAKTGFLGFQIILWSGECRHRLKGRCLPATQRMTWLARQGKVPVPRSPTPPPEDEPPILPEEVKYAIRKLKVGTAAGPDNISSELLKAGGDSLYRLLARHFSKYLSEASIPEQWKTSKTILIPKKGDLTDLNNFRPISLLSVVYRLFTKVIVNRLEKQLDNFQPPSQAGFRRNYSCLDHIHALTQVVERHREHQMPLALAFVDYYKAFDSVEINAVLNALASAGVATKYVELIANSNEGTYTTIQLFDKKLSIPIRKGVRQGDTISPKLFSTALEDAMRQLGWDEEHDWEDSTDIRGINIDGKVLSNLRFADDIVLFSSSTTELSSMLNDLDEVGKKIGLKMNVKKTQWMKNRFCDQGKVTLEGRDLQEVTSYIYLGREVNMVNDLQAEIGRRKRAGWAAFNSIKEVTSQLKDPKLRAHIFEASIIPAISYGTEVWPDTKKKMQPPYELPTAHWNVLSSAPLASSKEHIQRGKHRWGGHVIRRQDDRWSTRLTHWIPRNIKRPLGRPPTRWTDYFRKNISQPGRHWMTVAQDRAAWRTCGPR</sequence>
<dbReference type="GO" id="GO:0003676">
    <property type="term" value="F:nucleic acid binding"/>
    <property type="evidence" value="ECO:0007669"/>
    <property type="project" value="InterPro"/>
</dbReference>
<dbReference type="Gene3D" id="3.30.70.270">
    <property type="match status" value="1"/>
</dbReference>
<dbReference type="PROSITE" id="PS50994">
    <property type="entry name" value="INTEGRASE"/>
    <property type="match status" value="1"/>
</dbReference>
<dbReference type="InterPro" id="IPR043502">
    <property type="entry name" value="DNA/RNA_pol_sf"/>
</dbReference>
<feature type="compositionally biased region" description="Basic and acidic residues" evidence="1">
    <location>
        <begin position="681"/>
        <end position="715"/>
    </location>
</feature>
<dbReference type="Gene3D" id="2.60.40.3770">
    <property type="match status" value="1"/>
</dbReference>
<dbReference type="GO" id="GO:0015074">
    <property type="term" value="P:DNA integration"/>
    <property type="evidence" value="ECO:0007669"/>
    <property type="project" value="InterPro"/>
</dbReference>
<gene>
    <name evidence="5" type="ORF">CAUJ_LOCUS15031</name>
</gene>
<keyword evidence="2" id="KW-1133">Transmembrane helix</keyword>
<dbReference type="SUPFAM" id="SSF53098">
    <property type="entry name" value="Ribonuclease H-like"/>
    <property type="match status" value="1"/>
</dbReference>
<dbReference type="CDD" id="cd01650">
    <property type="entry name" value="RT_nLTR_like"/>
    <property type="match status" value="1"/>
</dbReference>
<dbReference type="InterPro" id="IPR012337">
    <property type="entry name" value="RNaseH-like_sf"/>
</dbReference>
<dbReference type="PROSITE" id="PS50878">
    <property type="entry name" value="RT_POL"/>
    <property type="match status" value="1"/>
</dbReference>
<dbReference type="Pfam" id="PF00078">
    <property type="entry name" value="RVT_1"/>
    <property type="match status" value="1"/>
</dbReference>
<dbReference type="Pfam" id="PF18701">
    <property type="entry name" value="DUF5641"/>
    <property type="match status" value="1"/>
</dbReference>
<dbReference type="InterPro" id="IPR043128">
    <property type="entry name" value="Rev_trsase/Diguanyl_cyclase"/>
</dbReference>
<dbReference type="SUPFAM" id="SSF56672">
    <property type="entry name" value="DNA/RNA polymerases"/>
    <property type="match status" value="1"/>
</dbReference>
<dbReference type="Pfam" id="PF17921">
    <property type="entry name" value="Integrase_H2C2"/>
    <property type="match status" value="1"/>
</dbReference>
<evidence type="ECO:0000256" key="2">
    <source>
        <dbReference type="SAM" id="Phobius"/>
    </source>
</evidence>
<evidence type="ECO:0000259" key="4">
    <source>
        <dbReference type="PROSITE" id="PS50994"/>
    </source>
</evidence>
<dbReference type="Proteomes" id="UP000835052">
    <property type="component" value="Unassembled WGS sequence"/>
</dbReference>
<feature type="transmembrane region" description="Helical" evidence="2">
    <location>
        <begin position="1444"/>
        <end position="1465"/>
    </location>
</feature>
<dbReference type="GO" id="GO:0042575">
    <property type="term" value="C:DNA polymerase complex"/>
    <property type="evidence" value="ECO:0007669"/>
    <property type="project" value="UniProtKB-ARBA"/>
</dbReference>
<evidence type="ECO:0000313" key="5">
    <source>
        <dbReference type="EMBL" id="CAD6199127.1"/>
    </source>
</evidence>
<evidence type="ECO:0000259" key="3">
    <source>
        <dbReference type="PROSITE" id="PS50878"/>
    </source>
</evidence>
<feature type="compositionally biased region" description="Acidic residues" evidence="1">
    <location>
        <begin position="733"/>
        <end position="745"/>
    </location>
</feature>
<feature type="region of interest" description="Disordered" evidence="1">
    <location>
        <begin position="679"/>
        <end position="755"/>
    </location>
</feature>
<dbReference type="InterPro" id="IPR000477">
    <property type="entry name" value="RT_dom"/>
</dbReference>
<dbReference type="Gene3D" id="1.10.340.70">
    <property type="match status" value="1"/>
</dbReference>
<keyword evidence="2" id="KW-0472">Membrane</keyword>
<evidence type="ECO:0000256" key="1">
    <source>
        <dbReference type="SAM" id="MobiDB-lite"/>
    </source>
</evidence>
<accession>A0A8S1HVS4</accession>
<name>A0A8S1HVS4_9PELO</name>
<dbReference type="InterPro" id="IPR001584">
    <property type="entry name" value="Integrase_cat-core"/>
</dbReference>
<dbReference type="OrthoDB" id="5875705at2759"/>
<keyword evidence="2" id="KW-0812">Transmembrane</keyword>
<feature type="domain" description="Reverse transcriptase" evidence="3">
    <location>
        <begin position="1574"/>
        <end position="1851"/>
    </location>
</feature>
<dbReference type="Gene3D" id="3.30.420.10">
    <property type="entry name" value="Ribonuclease H-like superfamily/Ribonuclease H"/>
    <property type="match status" value="1"/>
</dbReference>
<organism evidence="5 6">
    <name type="scientific">Caenorhabditis auriculariae</name>
    <dbReference type="NCBI Taxonomy" id="2777116"/>
    <lineage>
        <taxon>Eukaryota</taxon>
        <taxon>Metazoa</taxon>
        <taxon>Ecdysozoa</taxon>
        <taxon>Nematoda</taxon>
        <taxon>Chromadorea</taxon>
        <taxon>Rhabditida</taxon>
        <taxon>Rhabditina</taxon>
        <taxon>Rhabditomorpha</taxon>
        <taxon>Rhabditoidea</taxon>
        <taxon>Rhabditidae</taxon>
        <taxon>Peloderinae</taxon>
        <taxon>Caenorhabditis</taxon>
    </lineage>
</organism>
<keyword evidence="6" id="KW-1185">Reference proteome</keyword>
<protein>
    <submittedName>
        <fullName evidence="5">Uncharacterized protein</fullName>
    </submittedName>
</protein>
<feature type="transmembrane region" description="Helical" evidence="2">
    <location>
        <begin position="885"/>
        <end position="909"/>
    </location>
</feature>
<feature type="compositionally biased region" description="Basic residues" evidence="1">
    <location>
        <begin position="716"/>
        <end position="727"/>
    </location>
</feature>
<dbReference type="EMBL" id="CAJGYM010000156">
    <property type="protein sequence ID" value="CAD6199127.1"/>
    <property type="molecule type" value="Genomic_DNA"/>
</dbReference>
<evidence type="ECO:0000313" key="6">
    <source>
        <dbReference type="Proteomes" id="UP000835052"/>
    </source>
</evidence>
<dbReference type="InterPro" id="IPR041588">
    <property type="entry name" value="Integrase_H2C2"/>
</dbReference>